<proteinExistence type="predicted"/>
<evidence type="ECO:0000313" key="2">
    <source>
        <dbReference type="Proteomes" id="UP001165405"/>
    </source>
</evidence>
<evidence type="ECO:0000313" key="1">
    <source>
        <dbReference type="EMBL" id="MCF4122046.1"/>
    </source>
</evidence>
<comment type="caution">
    <text evidence="1">The sequence shown here is derived from an EMBL/GenBank/DDBJ whole genome shotgun (WGS) entry which is preliminary data.</text>
</comment>
<reference evidence="1" key="1">
    <citation type="submission" date="2022-01" db="EMBL/GenBank/DDBJ databases">
        <title>Antribacter sp. nov., isolated from Guizhou of China.</title>
        <authorList>
            <person name="Chengliang C."/>
            <person name="Ya Z."/>
        </authorList>
    </citation>
    <scope>NUCLEOTIDE SEQUENCE</scope>
    <source>
        <strain evidence="1">KLBMP 9083</strain>
    </source>
</reference>
<name>A0AA41QG58_9MICO</name>
<dbReference type="Proteomes" id="UP001165405">
    <property type="component" value="Unassembled WGS sequence"/>
</dbReference>
<gene>
    <name evidence="1" type="ORF">L1785_13770</name>
</gene>
<protein>
    <submittedName>
        <fullName evidence="1">Uncharacterized protein</fullName>
    </submittedName>
</protein>
<dbReference type="RefSeq" id="WP_236089843.1">
    <property type="nucleotide sequence ID" value="NZ_JAKGSG010000036.1"/>
</dbReference>
<sequence length="58" mass="6460">MRKDERTLEEKIADRNAKLDALHEKLATAVGQLVTGEDCCGRLHLLRRSGPDPSTTRS</sequence>
<organism evidence="1 2">
    <name type="scientific">Antribacter soli</name>
    <dbReference type="NCBI Taxonomy" id="2910976"/>
    <lineage>
        <taxon>Bacteria</taxon>
        <taxon>Bacillati</taxon>
        <taxon>Actinomycetota</taxon>
        <taxon>Actinomycetes</taxon>
        <taxon>Micrococcales</taxon>
        <taxon>Promicromonosporaceae</taxon>
        <taxon>Antribacter</taxon>
    </lineage>
</organism>
<dbReference type="AlphaFoldDB" id="A0AA41QG58"/>
<accession>A0AA41QG58</accession>
<dbReference type="EMBL" id="JAKGSG010000036">
    <property type="protein sequence ID" value="MCF4122046.1"/>
    <property type="molecule type" value="Genomic_DNA"/>
</dbReference>
<keyword evidence="2" id="KW-1185">Reference proteome</keyword>